<sequence>MKSIFTHRDNIDGNVGIGKLPYYLDKVLSDIGKEYINKVANKATTTHHTYYNDLTDVLKKNFDAVQYDDLWKNICDSQTNCILKHVFEMNEIYYSNPKPNFNKMNLYGAAANLIPHRDCILYNFDGIQFYRVIIGATNNNNDTITEFINFNLEQKLNRGDYMIFDFDKTLHQVKKTSQAETPRILLKMHFIVCENCKYNTFYVDFVAFFYKFYYVVARYTEQIGTDPTTFMGFFFGLLWEYPFHAAFKYIVMLLFINNIIVLNKLCDIKLNYKNTKKLVAYSIMNVIYIYLCIVSFYYGRYILFGIK</sequence>
<name>A0A6C0LRF0_9ZZZZ</name>
<reference evidence="2" key="1">
    <citation type="journal article" date="2020" name="Nature">
        <title>Giant virus diversity and host interactions through global metagenomics.</title>
        <authorList>
            <person name="Schulz F."/>
            <person name="Roux S."/>
            <person name="Paez-Espino D."/>
            <person name="Jungbluth S."/>
            <person name="Walsh D.A."/>
            <person name="Denef V.J."/>
            <person name="McMahon K.D."/>
            <person name="Konstantinidis K.T."/>
            <person name="Eloe-Fadrosh E.A."/>
            <person name="Kyrpides N.C."/>
            <person name="Woyke T."/>
        </authorList>
    </citation>
    <scope>NUCLEOTIDE SEQUENCE</scope>
    <source>
        <strain evidence="2">GVMAG-M-3300027969-2</strain>
    </source>
</reference>
<dbReference type="AlphaFoldDB" id="A0A6C0LRF0"/>
<evidence type="ECO:0000256" key="1">
    <source>
        <dbReference type="SAM" id="Phobius"/>
    </source>
</evidence>
<proteinExistence type="predicted"/>
<feature type="transmembrane region" description="Helical" evidence="1">
    <location>
        <begin position="278"/>
        <end position="298"/>
    </location>
</feature>
<organism evidence="2">
    <name type="scientific">viral metagenome</name>
    <dbReference type="NCBI Taxonomy" id="1070528"/>
    <lineage>
        <taxon>unclassified sequences</taxon>
        <taxon>metagenomes</taxon>
        <taxon>organismal metagenomes</taxon>
    </lineage>
</organism>
<dbReference type="EMBL" id="MN740540">
    <property type="protein sequence ID" value="QHU32558.1"/>
    <property type="molecule type" value="Genomic_DNA"/>
</dbReference>
<feature type="transmembrane region" description="Helical" evidence="1">
    <location>
        <begin position="246"/>
        <end position="266"/>
    </location>
</feature>
<keyword evidence="1" id="KW-1133">Transmembrane helix</keyword>
<evidence type="ECO:0000313" key="2">
    <source>
        <dbReference type="EMBL" id="QHU32558.1"/>
    </source>
</evidence>
<keyword evidence="1" id="KW-0472">Membrane</keyword>
<protein>
    <submittedName>
        <fullName evidence="2">Uncharacterized protein</fullName>
    </submittedName>
</protein>
<accession>A0A6C0LRF0</accession>
<keyword evidence="1" id="KW-0812">Transmembrane</keyword>